<keyword evidence="2" id="KW-1185">Reference proteome</keyword>
<name>A0ACB9IUD7_9ASTR</name>
<reference evidence="2" key="1">
    <citation type="journal article" date="2022" name="Mol. Ecol. Resour.">
        <title>The genomes of chicory, endive, great burdock and yacon provide insights into Asteraceae palaeo-polyploidization history and plant inulin production.</title>
        <authorList>
            <person name="Fan W."/>
            <person name="Wang S."/>
            <person name="Wang H."/>
            <person name="Wang A."/>
            <person name="Jiang F."/>
            <person name="Liu H."/>
            <person name="Zhao H."/>
            <person name="Xu D."/>
            <person name="Zhang Y."/>
        </authorList>
    </citation>
    <scope>NUCLEOTIDE SEQUENCE [LARGE SCALE GENOMIC DNA]</scope>
    <source>
        <strain evidence="2">cv. Yunnan</strain>
    </source>
</reference>
<evidence type="ECO:0000313" key="2">
    <source>
        <dbReference type="Proteomes" id="UP001056120"/>
    </source>
</evidence>
<evidence type="ECO:0000313" key="1">
    <source>
        <dbReference type="EMBL" id="KAI3811446.1"/>
    </source>
</evidence>
<protein>
    <submittedName>
        <fullName evidence="1">Uncharacterized protein</fullName>
    </submittedName>
</protein>
<accession>A0ACB9IUD7</accession>
<organism evidence="1 2">
    <name type="scientific">Smallanthus sonchifolius</name>
    <dbReference type="NCBI Taxonomy" id="185202"/>
    <lineage>
        <taxon>Eukaryota</taxon>
        <taxon>Viridiplantae</taxon>
        <taxon>Streptophyta</taxon>
        <taxon>Embryophyta</taxon>
        <taxon>Tracheophyta</taxon>
        <taxon>Spermatophyta</taxon>
        <taxon>Magnoliopsida</taxon>
        <taxon>eudicotyledons</taxon>
        <taxon>Gunneridae</taxon>
        <taxon>Pentapetalae</taxon>
        <taxon>asterids</taxon>
        <taxon>campanulids</taxon>
        <taxon>Asterales</taxon>
        <taxon>Asteraceae</taxon>
        <taxon>Asteroideae</taxon>
        <taxon>Heliantheae alliance</taxon>
        <taxon>Millerieae</taxon>
        <taxon>Smallanthus</taxon>
    </lineage>
</organism>
<gene>
    <name evidence="1" type="ORF">L1987_21170</name>
</gene>
<proteinExistence type="predicted"/>
<dbReference type="EMBL" id="CM042024">
    <property type="protein sequence ID" value="KAI3811446.1"/>
    <property type="molecule type" value="Genomic_DNA"/>
</dbReference>
<sequence length="84" mass="9231">MSPSLTHITVTDKLSVMAFEARLSFIILPPFSSFSLFPPPTLISSTGFSISSRFSFSVSHKLIGSETPSVGFQIRSFLLRQGDF</sequence>
<comment type="caution">
    <text evidence="1">The sequence shown here is derived from an EMBL/GenBank/DDBJ whole genome shotgun (WGS) entry which is preliminary data.</text>
</comment>
<dbReference type="Proteomes" id="UP001056120">
    <property type="component" value="Linkage Group LG07"/>
</dbReference>
<reference evidence="1 2" key="2">
    <citation type="journal article" date="2022" name="Mol. Ecol. Resour.">
        <title>The genomes of chicory, endive, great burdock and yacon provide insights into Asteraceae paleo-polyploidization history and plant inulin production.</title>
        <authorList>
            <person name="Fan W."/>
            <person name="Wang S."/>
            <person name="Wang H."/>
            <person name="Wang A."/>
            <person name="Jiang F."/>
            <person name="Liu H."/>
            <person name="Zhao H."/>
            <person name="Xu D."/>
            <person name="Zhang Y."/>
        </authorList>
    </citation>
    <scope>NUCLEOTIDE SEQUENCE [LARGE SCALE GENOMIC DNA]</scope>
    <source>
        <strain evidence="2">cv. Yunnan</strain>
        <tissue evidence="1">Leaves</tissue>
    </source>
</reference>